<feature type="region of interest" description="Disordered" evidence="1">
    <location>
        <begin position="97"/>
        <end position="119"/>
    </location>
</feature>
<dbReference type="STRING" id="483219.LILAB_04750"/>
<proteinExistence type="predicted"/>
<dbReference type="EMBL" id="CP002830">
    <property type="protein sequence ID" value="AEI62871.1"/>
    <property type="molecule type" value="Genomic_DNA"/>
</dbReference>
<organism evidence="2 3">
    <name type="scientific">Myxococcus fulvus (strain ATCC BAA-855 / HW-1)</name>
    <dbReference type="NCBI Taxonomy" id="483219"/>
    <lineage>
        <taxon>Bacteria</taxon>
        <taxon>Pseudomonadati</taxon>
        <taxon>Myxococcota</taxon>
        <taxon>Myxococcia</taxon>
        <taxon>Myxococcales</taxon>
        <taxon>Cystobacterineae</taxon>
        <taxon>Myxococcaceae</taxon>
        <taxon>Myxococcus</taxon>
    </lineage>
</organism>
<evidence type="ECO:0000313" key="3">
    <source>
        <dbReference type="Proteomes" id="UP000000488"/>
    </source>
</evidence>
<dbReference type="HOGENOM" id="CLU_729225_0_0_7"/>
<dbReference type="AlphaFoldDB" id="F8CNF4"/>
<protein>
    <submittedName>
        <fullName evidence="2">Uncharacterized protein</fullName>
    </submittedName>
</protein>
<dbReference type="KEGG" id="mfu:LILAB_04750"/>
<evidence type="ECO:0000256" key="1">
    <source>
        <dbReference type="SAM" id="MobiDB-lite"/>
    </source>
</evidence>
<sequence>MPAPTPKPRPPQDALPARLESLLEALTDRHLADRLERVHRAAAVAIDRLGHLSIAKYEPTSLEADGGADLSLWEMMAPAIGDTLVGVNQLIAAVHQEFPPPSRPTGLGDGGWAPPPASSDERLAQEVEAVLHAVADRLARRVAELGQQMRRPEVVSDRWTLMAELQAFRADFRVTIGDLVYLTAAAFDDVRREDVVPGYANQVGARAALRAAAADLRRSLQGRLERAARAEARARPAMARQGVARQVAESLSAFVSLPAAVALRTPQKQQVLEVRARLLDAAAQAELAPDALPGLVEPYLAALEEQMEEVTRVWLVVHDRSVWATCGLKLEQADMHLTLGSRGAERVLAEAVAAAGALLGRSPPFDTFLRKARQEAGDGLEEAGARELLGRFRERLPPPPPPALPFS</sequence>
<name>F8CNF4_MYXFH</name>
<evidence type="ECO:0000313" key="2">
    <source>
        <dbReference type="EMBL" id="AEI62871.1"/>
    </source>
</evidence>
<reference evidence="2 3" key="1">
    <citation type="journal article" date="2011" name="J. Bacteriol.">
        <title>Genome sequence of the halotolerant marine bacterium Myxococcus fulvus HW-1.</title>
        <authorList>
            <person name="Li Z.F."/>
            <person name="Li X."/>
            <person name="Liu H."/>
            <person name="Liu X."/>
            <person name="Han K."/>
            <person name="Wu Z.H."/>
            <person name="Hu W."/>
            <person name="Li F.F."/>
            <person name="Li Y.Z."/>
        </authorList>
    </citation>
    <scope>NUCLEOTIDE SEQUENCE [LARGE SCALE GENOMIC DNA]</scope>
    <source>
        <strain evidence="3">ATCC BAA-855 / HW-1</strain>
    </source>
</reference>
<gene>
    <name evidence="2" type="ordered locus">LILAB_04750</name>
</gene>
<accession>F8CNF4</accession>
<dbReference type="Proteomes" id="UP000000488">
    <property type="component" value="Chromosome"/>
</dbReference>